<keyword evidence="2" id="KW-1133">Transmembrane helix</keyword>
<keyword evidence="2" id="KW-0472">Membrane</keyword>
<organism evidence="3 4">
    <name type="scientific">Plectus sambesii</name>
    <dbReference type="NCBI Taxonomy" id="2011161"/>
    <lineage>
        <taxon>Eukaryota</taxon>
        <taxon>Metazoa</taxon>
        <taxon>Ecdysozoa</taxon>
        <taxon>Nematoda</taxon>
        <taxon>Chromadorea</taxon>
        <taxon>Plectida</taxon>
        <taxon>Plectina</taxon>
        <taxon>Plectoidea</taxon>
        <taxon>Plectidae</taxon>
        <taxon>Plectus</taxon>
    </lineage>
</organism>
<feature type="region of interest" description="Disordered" evidence="1">
    <location>
        <begin position="141"/>
        <end position="206"/>
    </location>
</feature>
<proteinExistence type="predicted"/>
<protein>
    <submittedName>
        <fullName evidence="4">Uncharacterized protein</fullName>
    </submittedName>
</protein>
<feature type="transmembrane region" description="Helical" evidence="2">
    <location>
        <begin position="71"/>
        <end position="93"/>
    </location>
</feature>
<dbReference type="AlphaFoldDB" id="A0A914US16"/>
<name>A0A914US16_9BILA</name>
<sequence>MSVDKTINDMSQVLEQIRVLVTHLNAKVEGITDRLNQTLDTFDHSIAAIASDANIMTNKVGNTVSQAPDAWVYYTLSIILIAVFVLLAIFLVFQVGSRCHGFYVYVTDKPDQQQQQQEFVKSPYQNIQDPLPRYESKPQLPVYAQPQKQPPEVFVPPSSKRSKASASARSAGSSMRSEEPGYAKVRREGGRNQYQNEPLLHKEAEV</sequence>
<dbReference type="WBParaSite" id="PSAMB.scaffold1213size34230.g11780.t1">
    <property type="protein sequence ID" value="PSAMB.scaffold1213size34230.g11780.t1"/>
    <property type="gene ID" value="PSAMB.scaffold1213size34230.g11780"/>
</dbReference>
<dbReference type="Proteomes" id="UP000887566">
    <property type="component" value="Unplaced"/>
</dbReference>
<reference evidence="4" key="1">
    <citation type="submission" date="2022-11" db="UniProtKB">
        <authorList>
            <consortium name="WormBaseParasite"/>
        </authorList>
    </citation>
    <scope>IDENTIFICATION</scope>
</reference>
<feature type="compositionally biased region" description="Low complexity" evidence="1">
    <location>
        <begin position="164"/>
        <end position="175"/>
    </location>
</feature>
<keyword evidence="3" id="KW-1185">Reference proteome</keyword>
<accession>A0A914US16</accession>
<feature type="compositionally biased region" description="Basic and acidic residues" evidence="1">
    <location>
        <begin position="176"/>
        <end position="190"/>
    </location>
</feature>
<evidence type="ECO:0000256" key="2">
    <source>
        <dbReference type="SAM" id="Phobius"/>
    </source>
</evidence>
<evidence type="ECO:0000256" key="1">
    <source>
        <dbReference type="SAM" id="MobiDB-lite"/>
    </source>
</evidence>
<evidence type="ECO:0000313" key="4">
    <source>
        <dbReference type="WBParaSite" id="PSAMB.scaffold1213size34230.g11780.t1"/>
    </source>
</evidence>
<keyword evidence="2" id="KW-0812">Transmembrane</keyword>
<evidence type="ECO:0000313" key="3">
    <source>
        <dbReference type="Proteomes" id="UP000887566"/>
    </source>
</evidence>